<reference evidence="2" key="1">
    <citation type="submission" date="2020-11" db="EMBL/GenBank/DDBJ databases">
        <authorList>
            <person name="Tran Van P."/>
        </authorList>
    </citation>
    <scope>NUCLEOTIDE SEQUENCE</scope>
</reference>
<sequence length="154" mass="17620">MQYFVLFAPSAPSAADEMTDEEELDDDDFGLELDGATDGKNLKIRAVSLRPEAIFKSALGLSRKKIEQAFYENRIRVNELKVDKKGLTLRINDEIDLIKSVSLQNENFLNIARVILHDVEPDEDERGDVSYILKITRFKQLLIENYSKHPYKGS</sequence>
<dbReference type="EMBL" id="OB660457">
    <property type="protein sequence ID" value="CAD7224879.1"/>
    <property type="molecule type" value="Genomic_DNA"/>
</dbReference>
<dbReference type="GO" id="GO:0005739">
    <property type="term" value="C:mitochondrion"/>
    <property type="evidence" value="ECO:0007669"/>
    <property type="project" value="TreeGrafter"/>
</dbReference>
<dbReference type="Pfam" id="PF25818">
    <property type="entry name" value="MTRES1_C"/>
    <property type="match status" value="1"/>
</dbReference>
<dbReference type="AlphaFoldDB" id="A0A7R8W4R7"/>
<protein>
    <recommendedName>
        <fullName evidence="1">Mitochondrial transcription rescue factor 1 C-terminal domain-containing protein</fullName>
    </recommendedName>
</protein>
<dbReference type="PROSITE" id="PS50889">
    <property type="entry name" value="S4"/>
    <property type="match status" value="1"/>
</dbReference>
<evidence type="ECO:0000259" key="1">
    <source>
        <dbReference type="Pfam" id="PF25818"/>
    </source>
</evidence>
<dbReference type="GO" id="GO:0003723">
    <property type="term" value="F:RNA binding"/>
    <property type="evidence" value="ECO:0007669"/>
    <property type="project" value="TreeGrafter"/>
</dbReference>
<organism evidence="2">
    <name type="scientific">Cyprideis torosa</name>
    <dbReference type="NCBI Taxonomy" id="163714"/>
    <lineage>
        <taxon>Eukaryota</taxon>
        <taxon>Metazoa</taxon>
        <taxon>Ecdysozoa</taxon>
        <taxon>Arthropoda</taxon>
        <taxon>Crustacea</taxon>
        <taxon>Oligostraca</taxon>
        <taxon>Ostracoda</taxon>
        <taxon>Podocopa</taxon>
        <taxon>Podocopida</taxon>
        <taxon>Cytherocopina</taxon>
        <taxon>Cytheroidea</taxon>
        <taxon>Cytherideidae</taxon>
        <taxon>Cyprideis</taxon>
    </lineage>
</organism>
<accession>A0A7R8W4R7</accession>
<dbReference type="OrthoDB" id="4150at2759"/>
<name>A0A7R8W4R7_9CRUS</name>
<dbReference type="InterPro" id="IPR057896">
    <property type="entry name" value="MTRES1_C"/>
</dbReference>
<proteinExistence type="predicted"/>
<dbReference type="PANTHER" id="PTHR13633">
    <property type="entry name" value="MITOCHONDRIAL TRANSCRIPTION RESCUE FACTOR 1"/>
    <property type="match status" value="1"/>
</dbReference>
<dbReference type="GO" id="GO:1903108">
    <property type="term" value="P:regulation of mitochondrial transcription"/>
    <property type="evidence" value="ECO:0007669"/>
    <property type="project" value="TreeGrafter"/>
</dbReference>
<evidence type="ECO:0000313" key="2">
    <source>
        <dbReference type="EMBL" id="CAD7224879.1"/>
    </source>
</evidence>
<feature type="domain" description="Mitochondrial transcription rescue factor 1 C-terminal" evidence="1">
    <location>
        <begin position="46"/>
        <end position="141"/>
    </location>
</feature>
<dbReference type="SUPFAM" id="SSF55174">
    <property type="entry name" value="Alpha-L RNA-binding motif"/>
    <property type="match status" value="1"/>
</dbReference>
<dbReference type="PANTHER" id="PTHR13633:SF3">
    <property type="entry name" value="MITOCHONDRIAL TRANSCRIPTION RESCUE FACTOR 1"/>
    <property type="match status" value="1"/>
</dbReference>
<gene>
    <name evidence="2" type="ORF">CTOB1V02_LOCUS2831</name>
</gene>